<keyword evidence="5" id="KW-0067">ATP-binding</keyword>
<dbReference type="OrthoDB" id="9803155at2"/>
<dbReference type="GO" id="GO:0005524">
    <property type="term" value="F:ATP binding"/>
    <property type="evidence" value="ECO:0007669"/>
    <property type="project" value="UniProtKB-KW"/>
</dbReference>
<dbReference type="EMBL" id="HE804045">
    <property type="protein sequence ID" value="CCH32927.1"/>
    <property type="molecule type" value="Genomic_DNA"/>
</dbReference>
<accession>K0K5P7</accession>
<feature type="domain" description="Aspartate/glutamate/uridylate kinase" evidence="7">
    <location>
        <begin position="9"/>
        <end position="254"/>
    </location>
</feature>
<dbReference type="STRING" id="1179773.BN6_56680"/>
<evidence type="ECO:0000256" key="4">
    <source>
        <dbReference type="ARBA" id="ARBA00022777"/>
    </source>
</evidence>
<keyword evidence="2" id="KW-0808">Transferase</keyword>
<dbReference type="PATRIC" id="fig|1179773.3.peg.5708"/>
<comment type="pathway">
    <text evidence="6">Amino-acid biosynthesis.</text>
</comment>
<keyword evidence="4 8" id="KW-0418">Kinase</keyword>
<dbReference type="GO" id="GO:0005737">
    <property type="term" value="C:cytoplasm"/>
    <property type="evidence" value="ECO:0007669"/>
    <property type="project" value="InterPro"/>
</dbReference>
<dbReference type="KEGG" id="sesp:BN6_56680"/>
<dbReference type="GO" id="GO:0006526">
    <property type="term" value="P:L-arginine biosynthetic process"/>
    <property type="evidence" value="ECO:0007669"/>
    <property type="project" value="TreeGrafter"/>
</dbReference>
<dbReference type="NCBIfam" id="TIGR00761">
    <property type="entry name" value="argB"/>
    <property type="match status" value="1"/>
</dbReference>
<evidence type="ECO:0000256" key="6">
    <source>
        <dbReference type="ARBA" id="ARBA00029440"/>
    </source>
</evidence>
<name>K0K5P7_SACES</name>
<reference evidence="8 9" key="1">
    <citation type="journal article" date="2012" name="BMC Genomics">
        <title>Complete genome sequence of Saccharothrix espanaensis DSM 44229T and comparison to the other completely sequenced Pseudonocardiaceae.</title>
        <authorList>
            <person name="Strobel T."/>
            <person name="Al-Dilaimi A."/>
            <person name="Blom J."/>
            <person name="Gessner A."/>
            <person name="Kalinowski J."/>
            <person name="Luzhetska M."/>
            <person name="Puhler A."/>
            <person name="Szczepanowski R."/>
            <person name="Bechthold A."/>
            <person name="Ruckert C."/>
        </authorList>
    </citation>
    <scope>NUCLEOTIDE SEQUENCE [LARGE SCALE GENOMIC DNA]</scope>
    <source>
        <strain evidence="9">ATCC 51144 / DSM 44229 / JCM 9112 / NBRC 15066 / NRRL 15764</strain>
    </source>
</reference>
<organism evidence="8 9">
    <name type="scientific">Saccharothrix espanaensis (strain ATCC 51144 / DSM 44229 / JCM 9112 / NBRC 15066 / NRRL 15764)</name>
    <dbReference type="NCBI Taxonomy" id="1179773"/>
    <lineage>
        <taxon>Bacteria</taxon>
        <taxon>Bacillati</taxon>
        <taxon>Actinomycetota</taxon>
        <taxon>Actinomycetes</taxon>
        <taxon>Pseudonocardiales</taxon>
        <taxon>Pseudonocardiaceae</taxon>
        <taxon>Saccharothrix</taxon>
    </lineage>
</organism>
<dbReference type="InterPro" id="IPR001048">
    <property type="entry name" value="Asp/Glu/Uridylate_kinase"/>
</dbReference>
<evidence type="ECO:0000313" key="9">
    <source>
        <dbReference type="Proteomes" id="UP000006281"/>
    </source>
</evidence>
<proteinExistence type="predicted"/>
<dbReference type="PRINTS" id="PR00474">
    <property type="entry name" value="GLU5KINASE"/>
</dbReference>
<evidence type="ECO:0000256" key="1">
    <source>
        <dbReference type="ARBA" id="ARBA00022605"/>
    </source>
</evidence>
<sequence length="276" mass="27383">MRCEEAVVLVVKCGGADGIRADAVCADVAGLVSAGTPVVLVHGGSAAVDRLAGRLGVPARRLVSPSGVTTRHTDAAALEVLTLALLGAVRPALLTELGRLGVAAVGLSGADAGLLRAERKKATRARVDGRTVVVRDDHSGRIVEVRAGLLRALLAEGYTPVVSPPGVATDDGGLVNVNADRVASAVAVALGARALVLLTAAPGVLADPADERSVLAEHRVAGSDPPAHVRGGMAVKLIAAAEALAGGIGEVVVADGRVDRPVSAALAGGGTRVSRG</sequence>
<dbReference type="NCBIfam" id="NF010659">
    <property type="entry name" value="PRK14058.1-1"/>
    <property type="match status" value="1"/>
</dbReference>
<dbReference type="InterPro" id="IPR004662">
    <property type="entry name" value="AcgluKinase_fam"/>
</dbReference>
<gene>
    <name evidence="8" type="ordered locus">BN6_56680</name>
</gene>
<evidence type="ECO:0000256" key="3">
    <source>
        <dbReference type="ARBA" id="ARBA00022741"/>
    </source>
</evidence>
<evidence type="ECO:0000313" key="8">
    <source>
        <dbReference type="EMBL" id="CCH32927.1"/>
    </source>
</evidence>
<dbReference type="BioCyc" id="SESP1179773:BN6_RS27315-MONOMER"/>
<evidence type="ECO:0000256" key="2">
    <source>
        <dbReference type="ARBA" id="ARBA00022679"/>
    </source>
</evidence>
<dbReference type="SUPFAM" id="SSF53633">
    <property type="entry name" value="Carbamate kinase-like"/>
    <property type="match status" value="1"/>
</dbReference>
<dbReference type="AlphaFoldDB" id="K0K5P7"/>
<protein>
    <submittedName>
        <fullName evidence="8">Putative acetylglutamate kinase</fullName>
    </submittedName>
</protein>
<keyword evidence="1" id="KW-0028">Amino-acid biosynthesis</keyword>
<dbReference type="GO" id="GO:0003991">
    <property type="term" value="F:acetylglutamate kinase activity"/>
    <property type="evidence" value="ECO:0007669"/>
    <property type="project" value="TreeGrafter"/>
</dbReference>
<keyword evidence="3" id="KW-0547">Nucleotide-binding</keyword>
<dbReference type="InterPro" id="IPR001057">
    <property type="entry name" value="Glu/AcGlu_kinase"/>
</dbReference>
<dbReference type="PANTHER" id="PTHR23342">
    <property type="entry name" value="N-ACETYLGLUTAMATE SYNTHASE"/>
    <property type="match status" value="1"/>
</dbReference>
<dbReference type="Pfam" id="PF00696">
    <property type="entry name" value="AA_kinase"/>
    <property type="match status" value="1"/>
</dbReference>
<dbReference type="PIRSF" id="PIRSF000728">
    <property type="entry name" value="NAGK"/>
    <property type="match status" value="1"/>
</dbReference>
<dbReference type="Proteomes" id="UP000006281">
    <property type="component" value="Chromosome"/>
</dbReference>
<dbReference type="HOGENOM" id="CLU_053680_2_1_11"/>
<dbReference type="eggNOG" id="COG0548">
    <property type="taxonomic scope" value="Bacteria"/>
</dbReference>
<keyword evidence="9" id="KW-1185">Reference proteome</keyword>
<evidence type="ECO:0000256" key="5">
    <source>
        <dbReference type="ARBA" id="ARBA00022840"/>
    </source>
</evidence>
<dbReference type="PANTHER" id="PTHR23342:SF20">
    <property type="entry name" value="[LYSW]-AMINOADIPATE KINASE"/>
    <property type="match status" value="1"/>
</dbReference>
<evidence type="ECO:0000259" key="7">
    <source>
        <dbReference type="Pfam" id="PF00696"/>
    </source>
</evidence>
<dbReference type="InterPro" id="IPR036393">
    <property type="entry name" value="AceGlu_kinase-like_sf"/>
</dbReference>
<dbReference type="Gene3D" id="3.40.1160.10">
    <property type="entry name" value="Acetylglutamate kinase-like"/>
    <property type="match status" value="1"/>
</dbReference>